<dbReference type="RefSeq" id="XP_035670815.1">
    <property type="nucleotide sequence ID" value="XM_035814922.1"/>
</dbReference>
<feature type="compositionally biased region" description="Low complexity" evidence="1">
    <location>
        <begin position="327"/>
        <end position="366"/>
    </location>
</feature>
<dbReference type="Proteomes" id="UP000001554">
    <property type="component" value="Chromosome 1"/>
</dbReference>
<feature type="region of interest" description="Disordered" evidence="1">
    <location>
        <begin position="323"/>
        <end position="396"/>
    </location>
</feature>
<protein>
    <submittedName>
        <fullName evidence="4">Uncharacterized protein LOC118412172</fullName>
    </submittedName>
</protein>
<evidence type="ECO:0000256" key="2">
    <source>
        <dbReference type="SAM" id="SignalP"/>
    </source>
</evidence>
<dbReference type="AlphaFoldDB" id="A0A9J7KVI1"/>
<accession>A0A9J7KVI1</accession>
<feature type="chain" id="PRO_5039890076" evidence="2">
    <location>
        <begin position="25"/>
        <end position="396"/>
    </location>
</feature>
<keyword evidence="2" id="KW-0732">Signal</keyword>
<organism evidence="3 4">
    <name type="scientific">Branchiostoma floridae</name>
    <name type="common">Florida lancelet</name>
    <name type="synonym">Amphioxus</name>
    <dbReference type="NCBI Taxonomy" id="7739"/>
    <lineage>
        <taxon>Eukaryota</taxon>
        <taxon>Metazoa</taxon>
        <taxon>Chordata</taxon>
        <taxon>Cephalochordata</taxon>
        <taxon>Leptocardii</taxon>
        <taxon>Amphioxiformes</taxon>
        <taxon>Branchiostomatidae</taxon>
        <taxon>Branchiostoma</taxon>
    </lineage>
</organism>
<feature type="compositionally biased region" description="Low complexity" evidence="1">
    <location>
        <begin position="374"/>
        <end position="396"/>
    </location>
</feature>
<name>A0A9J7KVI1_BRAFL</name>
<dbReference type="KEGG" id="bfo:118412172"/>
<reference evidence="4" key="2">
    <citation type="submission" date="2025-08" db="UniProtKB">
        <authorList>
            <consortium name="RefSeq"/>
        </authorList>
    </citation>
    <scope>IDENTIFICATION</scope>
    <source>
        <strain evidence="4">S238N-H82</strain>
        <tissue evidence="4">Testes</tissue>
    </source>
</reference>
<feature type="signal peptide" evidence="2">
    <location>
        <begin position="1"/>
        <end position="24"/>
    </location>
</feature>
<proteinExistence type="predicted"/>
<gene>
    <name evidence="4" type="primary">LOC118412172</name>
</gene>
<reference evidence="3" key="1">
    <citation type="journal article" date="2020" name="Nat. Ecol. Evol.">
        <title>Deeply conserved synteny resolves early events in vertebrate evolution.</title>
        <authorList>
            <person name="Simakov O."/>
            <person name="Marletaz F."/>
            <person name="Yue J.X."/>
            <person name="O'Connell B."/>
            <person name="Jenkins J."/>
            <person name="Brandt A."/>
            <person name="Calef R."/>
            <person name="Tung C.H."/>
            <person name="Huang T.K."/>
            <person name="Schmutz J."/>
            <person name="Satoh N."/>
            <person name="Yu J.K."/>
            <person name="Putnam N.H."/>
            <person name="Green R.E."/>
            <person name="Rokhsar D.S."/>
        </authorList>
    </citation>
    <scope>NUCLEOTIDE SEQUENCE [LARGE SCALE GENOMIC DNA]</scope>
    <source>
        <strain evidence="3">S238N-H82</strain>
    </source>
</reference>
<evidence type="ECO:0000256" key="1">
    <source>
        <dbReference type="SAM" id="MobiDB-lite"/>
    </source>
</evidence>
<evidence type="ECO:0000313" key="4">
    <source>
        <dbReference type="RefSeq" id="XP_035670815.1"/>
    </source>
</evidence>
<evidence type="ECO:0000313" key="3">
    <source>
        <dbReference type="Proteomes" id="UP000001554"/>
    </source>
</evidence>
<dbReference type="GeneID" id="118412172"/>
<keyword evidence="3" id="KW-1185">Reference proteome</keyword>
<sequence>MAITERVFFLLCLSLLAKTQGVEGLEANNSSSECTWTLADHEQYLYRRTSQIRWPDQNWPVVSPETCWGWKCFITSQKFLHSGQWEDLSSLGDGVLDNAFTIAHEESRQPQHCRRLWFVQWEVTSNITRLDGMDIYVDVTCTLSFLGAMHTKTNCLTLRTTEKLIAETLETASDMTITSTAQPRSSRANGECNWTFADDSQHLYRRTTPVRWSNTDWPTSQVTKMKISPAFCGPWSCSVSTQRFLDNGQWKSLTSLGQDVAGDIFDIAYNDIVNEGNCTREWFVKWNYTTAVSRLGPLIFQLGVHCTSVGRHTQTGCIAFKTKGTHHQPSTTTPITTSWQSTLSSTSTARSTSEDSTTSSATTTRSTVEKSTSRHTTSTPPPTTTSSTLSHTTCCT</sequence>